<keyword evidence="1" id="KW-0472">Membrane</keyword>
<protein>
    <recommendedName>
        <fullName evidence="3">Inner membrane protein</fullName>
    </recommendedName>
</protein>
<evidence type="ECO:0000256" key="1">
    <source>
        <dbReference type="SAM" id="Phobius"/>
    </source>
</evidence>
<reference evidence="2" key="2">
    <citation type="submission" date="2019-10" db="EMBL/GenBank/DDBJ databases">
        <authorList>
            <consortium name="NCBI Pathogen Detection Project"/>
        </authorList>
    </citation>
    <scope>NUCLEOTIDE SEQUENCE</scope>
    <source>
        <strain evidence="2">Salmonella enterica</strain>
    </source>
</reference>
<gene>
    <name evidence="2" type="ORF">GB551_24665</name>
</gene>
<comment type="caution">
    <text evidence="2">The sequence shown here is derived from an EMBL/GenBank/DDBJ whole genome shotgun (WGS) entry which is preliminary data.</text>
</comment>
<sequence>MSLYVHAAGQKVNIIESKIAGLGFLQAIIARMANNSFYIKGWDLTLFVAVVALKKDASQYSGYLLLALIMSTIAFCLLDAYYLQQERIFRKIYNYLAESNSESINYFSINPVLYKDILKGEMLSYRSSLISTSILLFHIPMFVAVFIFFVLF</sequence>
<feature type="transmembrane region" description="Helical" evidence="1">
    <location>
        <begin position="60"/>
        <end position="83"/>
    </location>
</feature>
<feature type="transmembrane region" description="Helical" evidence="1">
    <location>
        <begin position="129"/>
        <end position="151"/>
    </location>
</feature>
<evidence type="ECO:0000313" key="2">
    <source>
        <dbReference type="EMBL" id="HAB4203136.1"/>
    </source>
</evidence>
<organism evidence="2">
    <name type="scientific">Salmonella typhimurium</name>
    <dbReference type="NCBI Taxonomy" id="90371"/>
    <lineage>
        <taxon>Bacteria</taxon>
        <taxon>Pseudomonadati</taxon>
        <taxon>Pseudomonadota</taxon>
        <taxon>Gammaproteobacteria</taxon>
        <taxon>Enterobacterales</taxon>
        <taxon>Enterobacteriaceae</taxon>
        <taxon>Salmonella</taxon>
    </lineage>
</organism>
<dbReference type="EMBL" id="DAAGQZ010000041">
    <property type="protein sequence ID" value="HAB4203136.1"/>
    <property type="molecule type" value="Genomic_DNA"/>
</dbReference>
<evidence type="ECO:0008006" key="3">
    <source>
        <dbReference type="Google" id="ProtNLM"/>
    </source>
</evidence>
<accession>A0A3Z6KLY0</accession>
<reference evidence="2" key="1">
    <citation type="journal article" date="2018" name="Genome Biol.">
        <title>SKESA: strategic k-mer extension for scrupulous assemblies.</title>
        <authorList>
            <person name="Souvorov A."/>
            <person name="Agarwala R."/>
            <person name="Lipman D.J."/>
        </authorList>
    </citation>
    <scope>NUCLEOTIDE SEQUENCE</scope>
    <source>
        <strain evidence="2">Salmonella enterica</strain>
    </source>
</reference>
<dbReference type="AlphaFoldDB" id="A0A3Z6KLY0"/>
<keyword evidence="1" id="KW-1133">Transmembrane helix</keyword>
<name>A0A3Z6KLY0_SALTM</name>
<keyword evidence="1" id="KW-0812">Transmembrane</keyword>
<proteinExistence type="predicted"/>